<dbReference type="EMBL" id="BQFW01000010">
    <property type="protein sequence ID" value="GJJ74997.1"/>
    <property type="molecule type" value="Genomic_DNA"/>
</dbReference>
<dbReference type="AlphaFoldDB" id="A0A9P3HE76"/>
<proteinExistence type="predicted"/>
<dbReference type="PANTHER" id="PTHR38926">
    <property type="entry name" value="F-BOX DOMAIN CONTAINING PROTEIN, EXPRESSED"/>
    <property type="match status" value="1"/>
</dbReference>
<evidence type="ECO:0000313" key="2">
    <source>
        <dbReference type="Proteomes" id="UP000827284"/>
    </source>
</evidence>
<comment type="caution">
    <text evidence="1">The sequence shown here is derived from an EMBL/GenBank/DDBJ whole genome shotgun (WGS) entry which is preliminary data.</text>
</comment>
<reference evidence="1" key="1">
    <citation type="submission" date="2021-11" db="EMBL/GenBank/DDBJ databases">
        <authorList>
            <person name="Herlambang A."/>
            <person name="Guo Y."/>
            <person name="Takashima Y."/>
            <person name="Nishizawa T."/>
        </authorList>
    </citation>
    <scope>NUCLEOTIDE SEQUENCE</scope>
    <source>
        <strain evidence="1">E1425</strain>
    </source>
</reference>
<keyword evidence="2" id="KW-1185">Reference proteome</keyword>
<accession>A0A9P3HE76</accession>
<dbReference type="InterPro" id="IPR032675">
    <property type="entry name" value="LRR_dom_sf"/>
</dbReference>
<dbReference type="PANTHER" id="PTHR38926:SF5">
    <property type="entry name" value="F-BOX AND LEUCINE-RICH REPEAT PROTEIN 6"/>
    <property type="match status" value="1"/>
</dbReference>
<dbReference type="Gene3D" id="3.80.10.10">
    <property type="entry name" value="Ribonuclease Inhibitor"/>
    <property type="match status" value="1"/>
</dbReference>
<dbReference type="Proteomes" id="UP000827284">
    <property type="component" value="Unassembled WGS sequence"/>
</dbReference>
<protein>
    <recommendedName>
        <fullName evidence="3">F-box domain-containing protein</fullName>
    </recommendedName>
</protein>
<gene>
    <name evidence="1" type="ORF">EMPS_07355</name>
</gene>
<name>A0A9P3HE76_9FUNG</name>
<reference evidence="1" key="2">
    <citation type="journal article" date="2022" name="Microbiol. Resour. Announc.">
        <title>Whole-Genome Sequence of Entomortierella parvispora E1425, a Mucoromycotan Fungus Associated with Burkholderiaceae-Related Endosymbiotic Bacteria.</title>
        <authorList>
            <person name="Herlambang A."/>
            <person name="Guo Y."/>
            <person name="Takashima Y."/>
            <person name="Narisawa K."/>
            <person name="Ohta H."/>
            <person name="Nishizawa T."/>
        </authorList>
    </citation>
    <scope>NUCLEOTIDE SEQUENCE</scope>
    <source>
        <strain evidence="1">E1425</strain>
    </source>
</reference>
<organism evidence="1 2">
    <name type="scientific">Entomortierella parvispora</name>
    <dbReference type="NCBI Taxonomy" id="205924"/>
    <lineage>
        <taxon>Eukaryota</taxon>
        <taxon>Fungi</taxon>
        <taxon>Fungi incertae sedis</taxon>
        <taxon>Mucoromycota</taxon>
        <taxon>Mortierellomycotina</taxon>
        <taxon>Mortierellomycetes</taxon>
        <taxon>Mortierellales</taxon>
        <taxon>Mortierellaceae</taxon>
        <taxon>Entomortierella</taxon>
    </lineage>
</organism>
<evidence type="ECO:0000313" key="1">
    <source>
        <dbReference type="EMBL" id="GJJ74997.1"/>
    </source>
</evidence>
<sequence length="467" mass="52417">MTPISIDIPEILILVSVHLGLEDIVHCTLVNKVWYTVFAPLCFREINSSNARSAALERYCPHATRLIISMTSPIFNIIAPKCTHLTELQVRGPGSSTTSISKTWIAFLQSNPRINKVTSLELTPESLSVLTEHCPNLQELVVRGFEFGYHREGAKSNGTLVSPLWRIAQGLSSLDLGFNSFTVHMNALLPCPDPAGLPMLRHLVLGASYSSLLDQTRLISAAKNLESLAWDMEHVRMGETGVQTCREMFASLQHLQDLRLFLPEKQIFLRGDELVEFLILLPPCVKELHVPSYSPWRITDVEIHGSLSQQFPLLEVLNLRGWNVASMVDVVLCSCRRLRVLDCYTLRASSMIETPEVTPVSDENETGSRGVGPLGWVCSGLETLNVRFVDCKDDKARRCLFDQLCCMKELKSVIVGGLDPVRIHWQEGEIPKTWGALGHVKDEISDIPWMRETWPRLESFRTYGKAS</sequence>
<dbReference type="SUPFAM" id="SSF52047">
    <property type="entry name" value="RNI-like"/>
    <property type="match status" value="1"/>
</dbReference>
<evidence type="ECO:0008006" key="3">
    <source>
        <dbReference type="Google" id="ProtNLM"/>
    </source>
</evidence>